<protein>
    <submittedName>
        <fullName evidence="1">Uncharacterized protein</fullName>
    </submittedName>
</protein>
<reference evidence="1 2" key="1">
    <citation type="submission" date="2018-11" db="EMBL/GenBank/DDBJ databases">
        <title>Genome sequencing of Paenibacillus sp. KCOM 3021 (= ChDC PVNT-B20).</title>
        <authorList>
            <person name="Kook J.-K."/>
            <person name="Park S.-N."/>
            <person name="Lim Y.K."/>
        </authorList>
    </citation>
    <scope>NUCLEOTIDE SEQUENCE [LARGE SCALE GENOMIC DNA]</scope>
    <source>
        <strain evidence="1 2">KCOM 3021</strain>
    </source>
</reference>
<dbReference type="OrthoDB" id="2617897at2"/>
<evidence type="ECO:0000313" key="2">
    <source>
        <dbReference type="Proteomes" id="UP000267017"/>
    </source>
</evidence>
<dbReference type="Proteomes" id="UP000267017">
    <property type="component" value="Unassembled WGS sequence"/>
</dbReference>
<name>A0A3P3TE77_9BACL</name>
<evidence type="ECO:0000313" key="1">
    <source>
        <dbReference type="EMBL" id="RRJ54743.1"/>
    </source>
</evidence>
<gene>
    <name evidence="1" type="ORF">EHV15_34680</name>
</gene>
<dbReference type="EMBL" id="RRCN01000002">
    <property type="protein sequence ID" value="RRJ54743.1"/>
    <property type="molecule type" value="Genomic_DNA"/>
</dbReference>
<dbReference type="AlphaFoldDB" id="A0A3P3TE77"/>
<dbReference type="RefSeq" id="WP_128635829.1">
    <property type="nucleotide sequence ID" value="NZ_RRCN01000002.1"/>
</dbReference>
<accession>A0A3P3TE77</accession>
<comment type="caution">
    <text evidence="1">The sequence shown here is derived from an EMBL/GenBank/DDBJ whole genome shotgun (WGS) entry which is preliminary data.</text>
</comment>
<organism evidence="1 2">
    <name type="scientific">Paenibacillus oralis</name>
    <dbReference type="NCBI Taxonomy" id="2490856"/>
    <lineage>
        <taxon>Bacteria</taxon>
        <taxon>Bacillati</taxon>
        <taxon>Bacillota</taxon>
        <taxon>Bacilli</taxon>
        <taxon>Bacillales</taxon>
        <taxon>Paenibacillaceae</taxon>
        <taxon>Paenibacillus</taxon>
    </lineage>
</organism>
<keyword evidence="2" id="KW-1185">Reference proteome</keyword>
<proteinExistence type="predicted"/>
<sequence length="123" mass="14223">MEQLLLVEMYDTCLEVSIRAGKYNEILEEVEQYAIGTEKHSVNVTPIKEVDGYKIIIKKSENESGSYLQHFEEKLHKNKIDPEYDPRDILLNLLIEITSNENHDDETVGTMAKDLVKAYKATY</sequence>